<comment type="caution">
    <text evidence="4">The sequence shown here is derived from an EMBL/GenBank/DDBJ whole genome shotgun (WGS) entry which is preliminary data.</text>
</comment>
<dbReference type="AlphaFoldDB" id="A0A0A2WR47"/>
<dbReference type="InterPro" id="IPR051920">
    <property type="entry name" value="MPT_Adenylyltrnsfr/MoaC-Rel"/>
</dbReference>
<evidence type="ECO:0000256" key="2">
    <source>
        <dbReference type="ARBA" id="ARBA00023150"/>
    </source>
</evidence>
<dbReference type="OrthoDB" id="9784492at2"/>
<protein>
    <submittedName>
        <fullName evidence="4">Molybdenum cofactor synthesis protein</fullName>
    </submittedName>
</protein>
<dbReference type="InterPro" id="IPR008284">
    <property type="entry name" value="MoCF_biosynth_CS"/>
</dbReference>
<dbReference type="EMBL" id="JPSL02000040">
    <property type="protein sequence ID" value="KGQ21212.1"/>
    <property type="molecule type" value="Genomic_DNA"/>
</dbReference>
<dbReference type="InterPro" id="IPR001453">
    <property type="entry name" value="MoaB/Mog_dom"/>
</dbReference>
<evidence type="ECO:0000313" key="4">
    <source>
        <dbReference type="EMBL" id="KGQ21212.1"/>
    </source>
</evidence>
<feature type="domain" description="MoaB/Mog" evidence="3">
    <location>
        <begin position="5"/>
        <end position="149"/>
    </location>
</feature>
<name>A0A0A2WR47_THEFI</name>
<reference evidence="4 5" key="1">
    <citation type="journal article" date="2015" name="Genome Announc.">
        <title>Draft Genome Sequence of the Thermophile Thermus filiformis ATCC 43280, Producer of Carotenoid-(Di)glucoside-Branched Fatty Acid (Di)esters and Source of Hyperthermostable Enzymes of Biotechnological Interest.</title>
        <authorList>
            <person name="Mandelli F."/>
            <person name="Oliveira Ramires B."/>
            <person name="Couger M.B."/>
            <person name="Paixao D.A."/>
            <person name="Camilo C.M."/>
            <person name="Polikarpov I."/>
            <person name="Prade R."/>
            <person name="Riano-Pachon D.M."/>
            <person name="Squina F.M."/>
        </authorList>
    </citation>
    <scope>NUCLEOTIDE SEQUENCE [LARGE SCALE GENOMIC DNA]</scope>
    <source>
        <strain evidence="4 5">ATCC 43280</strain>
    </source>
</reference>
<keyword evidence="5" id="KW-1185">Reference proteome</keyword>
<keyword evidence="2" id="KW-0501">Molybdenum cofactor biosynthesis</keyword>
<dbReference type="SMART" id="SM00852">
    <property type="entry name" value="MoCF_biosynth"/>
    <property type="match status" value="1"/>
</dbReference>
<evidence type="ECO:0000313" key="5">
    <source>
        <dbReference type="Proteomes" id="UP000030364"/>
    </source>
</evidence>
<dbReference type="Pfam" id="PF00994">
    <property type="entry name" value="MoCF_biosynth"/>
    <property type="match status" value="1"/>
</dbReference>
<dbReference type="STRING" id="276.THFILI_11595"/>
<gene>
    <name evidence="4" type="ORF">THFILI_11595</name>
</gene>
<comment type="pathway">
    <text evidence="1">Cofactor biosynthesis; molybdopterin biosynthesis.</text>
</comment>
<dbReference type="RefSeq" id="WP_038066607.1">
    <property type="nucleotide sequence ID" value="NZ_JPSL02000040.1"/>
</dbReference>
<evidence type="ECO:0000259" key="3">
    <source>
        <dbReference type="SMART" id="SM00852"/>
    </source>
</evidence>
<proteinExistence type="predicted"/>
<dbReference type="GO" id="GO:0006777">
    <property type="term" value="P:Mo-molybdopterin cofactor biosynthetic process"/>
    <property type="evidence" value="ECO:0007669"/>
    <property type="project" value="UniProtKB-KW"/>
</dbReference>
<dbReference type="Proteomes" id="UP000030364">
    <property type="component" value="Unassembled WGS sequence"/>
</dbReference>
<dbReference type="CDD" id="cd00886">
    <property type="entry name" value="MogA_MoaB"/>
    <property type="match status" value="1"/>
</dbReference>
<sequence length="164" mass="17829">MFRVGILTVSDKGARGEREDTTHLAIREVLKGGPFEVVAYEIVPDEPPQIKKVLRIWADRERLDLILTNGGTGLAPRDQTPEATREVLDREAPGLAELMRLKGLAKTPMAALSRGVAGVRGKTLILNLPGSPKGARDSLEAVLPVLPHALSLITGRPWKEGHHE</sequence>
<dbReference type="PATRIC" id="fig|276.5.peg.1995"/>
<dbReference type="UniPathway" id="UPA00344"/>
<accession>A0A0A2WR47</accession>
<dbReference type="NCBIfam" id="TIGR00177">
    <property type="entry name" value="molyb_syn"/>
    <property type="match status" value="1"/>
</dbReference>
<dbReference type="InterPro" id="IPR036425">
    <property type="entry name" value="MoaB/Mog-like_dom_sf"/>
</dbReference>
<dbReference type="PANTHER" id="PTHR43764:SF1">
    <property type="entry name" value="MOLYBDOPTERIN MOLYBDOTRANSFERASE"/>
    <property type="match status" value="1"/>
</dbReference>
<dbReference type="PROSITE" id="PS01078">
    <property type="entry name" value="MOCF_BIOSYNTHESIS_1"/>
    <property type="match status" value="1"/>
</dbReference>
<organism evidence="4 5">
    <name type="scientific">Thermus filiformis</name>
    <dbReference type="NCBI Taxonomy" id="276"/>
    <lineage>
        <taxon>Bacteria</taxon>
        <taxon>Thermotogati</taxon>
        <taxon>Deinococcota</taxon>
        <taxon>Deinococci</taxon>
        <taxon>Thermales</taxon>
        <taxon>Thermaceae</taxon>
        <taxon>Thermus</taxon>
    </lineage>
</organism>
<dbReference type="Gene3D" id="3.40.980.10">
    <property type="entry name" value="MoaB/Mog-like domain"/>
    <property type="match status" value="1"/>
</dbReference>
<dbReference type="SUPFAM" id="SSF53218">
    <property type="entry name" value="Molybdenum cofactor biosynthesis proteins"/>
    <property type="match status" value="1"/>
</dbReference>
<evidence type="ECO:0000256" key="1">
    <source>
        <dbReference type="ARBA" id="ARBA00005046"/>
    </source>
</evidence>
<dbReference type="PANTHER" id="PTHR43764">
    <property type="entry name" value="MOLYBDENUM COFACTOR BIOSYNTHESIS"/>
    <property type="match status" value="1"/>
</dbReference>